<keyword evidence="10" id="KW-1185">Reference proteome</keyword>
<feature type="transmembrane region" description="Helical" evidence="6">
    <location>
        <begin position="187"/>
        <end position="205"/>
    </location>
</feature>
<keyword evidence="5 6" id="KW-0472">Membrane</keyword>
<evidence type="ECO:0000256" key="7">
    <source>
        <dbReference type="SAM" id="SignalP"/>
    </source>
</evidence>
<evidence type="ECO:0000256" key="5">
    <source>
        <dbReference type="ARBA" id="ARBA00023136"/>
    </source>
</evidence>
<evidence type="ECO:0000256" key="4">
    <source>
        <dbReference type="ARBA" id="ARBA00022989"/>
    </source>
</evidence>
<dbReference type="NCBIfam" id="TIGR04211">
    <property type="entry name" value="SH3_and_anchor"/>
    <property type="match status" value="1"/>
</dbReference>
<feature type="domain" description="SH3b" evidence="8">
    <location>
        <begin position="23"/>
        <end position="89"/>
    </location>
</feature>
<dbReference type="EMBL" id="VLLC01000012">
    <property type="protein sequence ID" value="TWI71765.1"/>
    <property type="molecule type" value="Genomic_DNA"/>
</dbReference>
<dbReference type="Gene3D" id="2.30.30.40">
    <property type="entry name" value="SH3 Domains"/>
    <property type="match status" value="1"/>
</dbReference>
<keyword evidence="3 7" id="KW-0732">Signal</keyword>
<dbReference type="InterPro" id="IPR016476">
    <property type="entry name" value="SH3_dom_pro"/>
</dbReference>
<evidence type="ECO:0000256" key="1">
    <source>
        <dbReference type="ARBA" id="ARBA00004167"/>
    </source>
</evidence>
<evidence type="ECO:0000256" key="3">
    <source>
        <dbReference type="ARBA" id="ARBA00022729"/>
    </source>
</evidence>
<organism evidence="9 10">
    <name type="scientific">Desulfobotulus alkaliphilus</name>
    <dbReference type="NCBI Taxonomy" id="622671"/>
    <lineage>
        <taxon>Bacteria</taxon>
        <taxon>Pseudomonadati</taxon>
        <taxon>Thermodesulfobacteriota</taxon>
        <taxon>Desulfobacteria</taxon>
        <taxon>Desulfobacterales</taxon>
        <taxon>Desulfobacteraceae</taxon>
        <taxon>Desulfobotulus</taxon>
    </lineage>
</organism>
<keyword evidence="2 6" id="KW-0812">Transmembrane</keyword>
<dbReference type="InterPro" id="IPR003646">
    <property type="entry name" value="SH3-like_bac-type"/>
</dbReference>
<sequence length="217" mass="25112">MRYFIFFFTLLLMAPCTPRLLLADQAYVTDSLEISIRRGPTTAHRILRFIESGHPVKVLEENDGWSLVQTLDSASTNGWVLSRYLTRKLPLKKQVLRLEEENRDLTERFTSTYAAWEKAEQEGIDLKEALSQTQTLLDETREKLDQLTKDSAGYLYLKEKAETLEKERDTLLHENIVLRTQTRNQTLLIGGGLVFAGLFLGFVWGRRQRRYASGRLL</sequence>
<dbReference type="OrthoDB" id="5418566at2"/>
<evidence type="ECO:0000313" key="9">
    <source>
        <dbReference type="EMBL" id="TWI71765.1"/>
    </source>
</evidence>
<feature type="signal peptide" evidence="7">
    <location>
        <begin position="1"/>
        <end position="23"/>
    </location>
</feature>
<dbReference type="Proteomes" id="UP000318307">
    <property type="component" value="Unassembled WGS sequence"/>
</dbReference>
<evidence type="ECO:0000256" key="6">
    <source>
        <dbReference type="SAM" id="Phobius"/>
    </source>
</evidence>
<dbReference type="RefSeq" id="WP_144684630.1">
    <property type="nucleotide sequence ID" value="NZ_VLLC01000012.1"/>
</dbReference>
<accession>A0A562RRN9</accession>
<evidence type="ECO:0000256" key="2">
    <source>
        <dbReference type="ARBA" id="ARBA00022692"/>
    </source>
</evidence>
<name>A0A562RRN9_9BACT</name>
<comment type="subcellular location">
    <subcellularLocation>
        <location evidence="1">Membrane</location>
        <topology evidence="1">Single-pass membrane protein</topology>
    </subcellularLocation>
</comment>
<evidence type="ECO:0000313" key="10">
    <source>
        <dbReference type="Proteomes" id="UP000318307"/>
    </source>
</evidence>
<dbReference type="SMART" id="SM00287">
    <property type="entry name" value="SH3b"/>
    <property type="match status" value="1"/>
</dbReference>
<reference evidence="9 10" key="1">
    <citation type="submission" date="2019-07" db="EMBL/GenBank/DDBJ databases">
        <title>Genome sequencing of 100 strains of the haloalkaliphilic chemolithoautotrophic sulfur-oxidizing bacterium Thioalkalivibrio.</title>
        <authorList>
            <person name="Muyzer G."/>
        </authorList>
    </citation>
    <scope>NUCLEOTIDE SEQUENCE [LARGE SCALE GENOMIC DNA]</scope>
    <source>
        <strain evidence="9 10">ASO4-4</strain>
    </source>
</reference>
<dbReference type="Pfam" id="PF08239">
    <property type="entry name" value="SH3_3"/>
    <property type="match status" value="1"/>
</dbReference>
<evidence type="ECO:0000259" key="8">
    <source>
        <dbReference type="PROSITE" id="PS51781"/>
    </source>
</evidence>
<feature type="chain" id="PRO_5022128246" evidence="7">
    <location>
        <begin position="24"/>
        <end position="217"/>
    </location>
</feature>
<dbReference type="GO" id="GO:0016020">
    <property type="term" value="C:membrane"/>
    <property type="evidence" value="ECO:0007669"/>
    <property type="project" value="UniProtKB-SubCell"/>
</dbReference>
<dbReference type="AlphaFoldDB" id="A0A562RRN9"/>
<comment type="caution">
    <text evidence="9">The sequence shown here is derived from an EMBL/GenBank/DDBJ whole genome shotgun (WGS) entry which is preliminary data.</text>
</comment>
<dbReference type="PROSITE" id="PS51781">
    <property type="entry name" value="SH3B"/>
    <property type="match status" value="1"/>
</dbReference>
<proteinExistence type="predicted"/>
<protein>
    <submittedName>
        <fullName evidence="9">SH3 domain protein</fullName>
    </submittedName>
</protein>
<gene>
    <name evidence="9" type="ORF">LZ24_01781</name>
</gene>
<keyword evidence="4 6" id="KW-1133">Transmembrane helix</keyword>